<evidence type="ECO:0000313" key="1">
    <source>
        <dbReference type="EMBL" id="QNI20375.1"/>
    </source>
</evidence>
<keyword evidence="2" id="KW-1185">Reference proteome</keyword>
<proteinExistence type="predicted"/>
<dbReference type="EMBL" id="MT700412">
    <property type="protein sequence ID" value="QNI20375.1"/>
    <property type="molecule type" value="Genomic_DNA"/>
</dbReference>
<protein>
    <submittedName>
        <fullName evidence="1">Glycosyl hydrolase</fullName>
    </submittedName>
</protein>
<organism evidence="1 2">
    <name type="scientific">Bacillus phage 1_ICo-2020</name>
    <dbReference type="NCBI Taxonomy" id="2759272"/>
    <lineage>
        <taxon>Viruses</taxon>
        <taxon>Duplodnaviria</taxon>
        <taxon>Heunggongvirae</taxon>
        <taxon>Uroviricota</taxon>
        <taxon>Caudoviricetes</taxon>
        <taxon>Ehrlichviridae</taxon>
        <taxon>Suttonboningtonvirus</taxon>
        <taxon>Suttonboningtonvirus sv1ICo2020</taxon>
    </lineage>
</organism>
<name>A0A7G8AKD0_9CAUD</name>
<dbReference type="Proteomes" id="UP000515915">
    <property type="component" value="Segment"/>
</dbReference>
<dbReference type="GO" id="GO:0016787">
    <property type="term" value="F:hydrolase activity"/>
    <property type="evidence" value="ECO:0007669"/>
    <property type="project" value="UniProtKB-KW"/>
</dbReference>
<accession>A0A7G8AKD0</accession>
<reference evidence="1 2" key="1">
    <citation type="submission" date="2020-06" db="EMBL/GenBank/DDBJ databases">
        <authorList>
            <person name="Connerton I.F."/>
        </authorList>
    </citation>
    <scope>NUCLEOTIDE SEQUENCE [LARGE SCALE GENOMIC DNA]</scope>
</reference>
<keyword evidence="1" id="KW-0378">Hydrolase</keyword>
<evidence type="ECO:0000313" key="2">
    <source>
        <dbReference type="Proteomes" id="UP000515915"/>
    </source>
</evidence>
<sequence>MATAPVIGTVTQNTTNGNVTVNFTHSGASTEVFYLERMSMHRNSGEWIQVRRFTRGSNTEMTDLTAPTGDIQLAYRIKATNANDSGAVYSAVKYITLVCLDFSSVALVSETWNPLIMKYATSRSGDRGRQASLHRFAGRNYPVKEVARQYEEKVAVEWYCETYTEVLDYYGVMVDGDFWYRDNSGRSFHASTENINVNDHPVLNGFTCSATLTRIDGGINN</sequence>